<protein>
    <submittedName>
        <fullName evidence="2">Uncharacterized protein</fullName>
    </submittedName>
</protein>
<keyword evidence="1" id="KW-1133">Transmembrane helix</keyword>
<keyword evidence="1" id="KW-0812">Transmembrane</keyword>
<accession>J3MPN8</accession>
<reference evidence="2" key="1">
    <citation type="journal article" date="2013" name="Nat. Commun.">
        <title>Whole-genome sequencing of Oryza brachyantha reveals mechanisms underlying Oryza genome evolution.</title>
        <authorList>
            <person name="Chen J."/>
            <person name="Huang Q."/>
            <person name="Gao D."/>
            <person name="Wang J."/>
            <person name="Lang Y."/>
            <person name="Liu T."/>
            <person name="Li B."/>
            <person name="Bai Z."/>
            <person name="Luis Goicoechea J."/>
            <person name="Liang C."/>
            <person name="Chen C."/>
            <person name="Zhang W."/>
            <person name="Sun S."/>
            <person name="Liao Y."/>
            <person name="Zhang X."/>
            <person name="Yang L."/>
            <person name="Song C."/>
            <person name="Wang M."/>
            <person name="Shi J."/>
            <person name="Liu G."/>
            <person name="Liu J."/>
            <person name="Zhou H."/>
            <person name="Zhou W."/>
            <person name="Yu Q."/>
            <person name="An N."/>
            <person name="Chen Y."/>
            <person name="Cai Q."/>
            <person name="Wang B."/>
            <person name="Liu B."/>
            <person name="Min J."/>
            <person name="Huang Y."/>
            <person name="Wu H."/>
            <person name="Li Z."/>
            <person name="Zhang Y."/>
            <person name="Yin Y."/>
            <person name="Song W."/>
            <person name="Jiang J."/>
            <person name="Jackson S.A."/>
            <person name="Wing R.A."/>
            <person name="Wang J."/>
            <person name="Chen M."/>
        </authorList>
    </citation>
    <scope>NUCLEOTIDE SEQUENCE [LARGE SCALE GENOMIC DNA]</scope>
    <source>
        <strain evidence="2">cv. IRGC 101232</strain>
    </source>
</reference>
<dbReference type="EnsemblPlants" id="OB08G10670.1">
    <property type="protein sequence ID" value="OB08G10670.1"/>
    <property type="gene ID" value="OB08G10670"/>
</dbReference>
<dbReference type="Gramene" id="OB08G10670.1">
    <property type="protein sequence ID" value="OB08G10670.1"/>
    <property type="gene ID" value="OB08G10670"/>
</dbReference>
<dbReference type="HOGENOM" id="CLU_2597154_0_0_1"/>
<evidence type="ECO:0000313" key="3">
    <source>
        <dbReference type="Proteomes" id="UP000006038"/>
    </source>
</evidence>
<keyword evidence="3" id="KW-1185">Reference proteome</keyword>
<proteinExistence type="predicted"/>
<name>J3MPN8_ORYBR</name>
<evidence type="ECO:0000313" key="2">
    <source>
        <dbReference type="EnsemblPlants" id="OB08G10670.1"/>
    </source>
</evidence>
<sequence length="80" mass="8533">MTHLTVYPISLSFPLSLFGAVAAVATATTTTQIIITIIIIPSKITWAVSNRKGNDSDIFVRPNTTLGPASHIARQGSRPN</sequence>
<reference evidence="2" key="2">
    <citation type="submission" date="2013-04" db="UniProtKB">
        <authorList>
            <consortium name="EnsemblPlants"/>
        </authorList>
    </citation>
    <scope>IDENTIFICATION</scope>
</reference>
<dbReference type="AlphaFoldDB" id="J3MPN8"/>
<organism evidence="2">
    <name type="scientific">Oryza brachyantha</name>
    <name type="common">malo sina</name>
    <dbReference type="NCBI Taxonomy" id="4533"/>
    <lineage>
        <taxon>Eukaryota</taxon>
        <taxon>Viridiplantae</taxon>
        <taxon>Streptophyta</taxon>
        <taxon>Embryophyta</taxon>
        <taxon>Tracheophyta</taxon>
        <taxon>Spermatophyta</taxon>
        <taxon>Magnoliopsida</taxon>
        <taxon>Liliopsida</taxon>
        <taxon>Poales</taxon>
        <taxon>Poaceae</taxon>
        <taxon>BOP clade</taxon>
        <taxon>Oryzoideae</taxon>
        <taxon>Oryzeae</taxon>
        <taxon>Oryzinae</taxon>
        <taxon>Oryza</taxon>
    </lineage>
</organism>
<keyword evidence="1" id="KW-0472">Membrane</keyword>
<evidence type="ECO:0000256" key="1">
    <source>
        <dbReference type="SAM" id="Phobius"/>
    </source>
</evidence>
<feature type="transmembrane region" description="Helical" evidence="1">
    <location>
        <begin position="15"/>
        <end position="40"/>
    </location>
</feature>
<dbReference type="Proteomes" id="UP000006038">
    <property type="component" value="Chromosome 8"/>
</dbReference>